<feature type="repeat" description="WD" evidence="10">
    <location>
        <begin position="14"/>
        <end position="45"/>
    </location>
</feature>
<dbReference type="PROSITE" id="PS50294">
    <property type="entry name" value="WD_REPEATS_REGION"/>
    <property type="match status" value="3"/>
</dbReference>
<keyword evidence="9 11" id="KW-0539">Nucleus</keyword>
<name>A0A9P6NJF6_9BASI</name>
<protein>
    <recommendedName>
        <fullName evidence="11">Protein HIR</fullName>
    </recommendedName>
</protein>
<dbReference type="PANTHER" id="PTHR13831:SF0">
    <property type="entry name" value="PROTEIN HIRA"/>
    <property type="match status" value="1"/>
</dbReference>
<dbReference type="Pfam" id="PF24105">
    <property type="entry name" value="Beta-prop_CAF1B_HIR1"/>
    <property type="match status" value="1"/>
</dbReference>
<dbReference type="GO" id="GO:0006355">
    <property type="term" value="P:regulation of DNA-templated transcription"/>
    <property type="evidence" value="ECO:0007669"/>
    <property type="project" value="InterPro"/>
</dbReference>
<comment type="similarity">
    <text evidence="2 11">Belongs to the WD repeat HIR1 family.</text>
</comment>
<dbReference type="InterPro" id="IPR019015">
    <property type="entry name" value="HIRA_B_motif"/>
</dbReference>
<dbReference type="Pfam" id="PF07569">
    <property type="entry name" value="Hira"/>
    <property type="match status" value="1"/>
</dbReference>
<dbReference type="GO" id="GO:0000417">
    <property type="term" value="C:HIR complex"/>
    <property type="evidence" value="ECO:0007669"/>
    <property type="project" value="TreeGrafter"/>
</dbReference>
<gene>
    <name evidence="15" type="ORF">CROQUDRAFT_722525</name>
</gene>
<dbReference type="GO" id="GO:0005634">
    <property type="term" value="C:nucleus"/>
    <property type="evidence" value="ECO:0007669"/>
    <property type="project" value="UniProtKB-SubCell"/>
</dbReference>
<evidence type="ECO:0000256" key="5">
    <source>
        <dbReference type="ARBA" id="ARBA00022737"/>
    </source>
</evidence>
<dbReference type="SMART" id="SM00320">
    <property type="entry name" value="WD40"/>
    <property type="match status" value="6"/>
</dbReference>
<keyword evidence="16" id="KW-1185">Reference proteome</keyword>
<evidence type="ECO:0000256" key="9">
    <source>
        <dbReference type="ARBA" id="ARBA00023242"/>
    </source>
</evidence>
<dbReference type="InterPro" id="IPR036322">
    <property type="entry name" value="WD40_repeat_dom_sf"/>
</dbReference>
<organism evidence="15 16">
    <name type="scientific">Cronartium quercuum f. sp. fusiforme G11</name>
    <dbReference type="NCBI Taxonomy" id="708437"/>
    <lineage>
        <taxon>Eukaryota</taxon>
        <taxon>Fungi</taxon>
        <taxon>Dikarya</taxon>
        <taxon>Basidiomycota</taxon>
        <taxon>Pucciniomycotina</taxon>
        <taxon>Pucciniomycetes</taxon>
        <taxon>Pucciniales</taxon>
        <taxon>Coleosporiaceae</taxon>
        <taxon>Cronartium</taxon>
    </lineage>
</organism>
<comment type="caution">
    <text evidence="15">The sequence shown here is derived from an EMBL/GenBank/DDBJ whole genome shotgun (WGS) entry which is preliminary data.</text>
</comment>
<dbReference type="AlphaFoldDB" id="A0A9P6NJF6"/>
<feature type="repeat" description="WD" evidence="10">
    <location>
        <begin position="173"/>
        <end position="204"/>
    </location>
</feature>
<feature type="region of interest" description="Disordered" evidence="12">
    <location>
        <begin position="459"/>
        <end position="493"/>
    </location>
</feature>
<dbReference type="PANTHER" id="PTHR13831">
    <property type="entry name" value="MEMBER OF THE HIR1 FAMILY OF WD-REPEAT PROTEINS"/>
    <property type="match status" value="1"/>
</dbReference>
<feature type="domain" description="Protein HIRA-like C-terminal" evidence="13">
    <location>
        <begin position="625"/>
        <end position="720"/>
    </location>
</feature>
<keyword evidence="7 11" id="KW-0805">Transcription regulation</keyword>
<accession>A0A9P6NJF6</accession>
<evidence type="ECO:0000256" key="3">
    <source>
        <dbReference type="ARBA" id="ARBA00022491"/>
    </source>
</evidence>
<evidence type="ECO:0000259" key="14">
    <source>
        <dbReference type="Pfam" id="PF24105"/>
    </source>
</evidence>
<dbReference type="InterPro" id="IPR015943">
    <property type="entry name" value="WD40/YVTN_repeat-like_dom_sf"/>
</dbReference>
<keyword evidence="3 11" id="KW-0678">Repressor</keyword>
<evidence type="ECO:0000256" key="1">
    <source>
        <dbReference type="ARBA" id="ARBA00004123"/>
    </source>
</evidence>
<keyword evidence="6 11" id="KW-0156">Chromatin regulator</keyword>
<evidence type="ECO:0000256" key="4">
    <source>
        <dbReference type="ARBA" id="ARBA00022574"/>
    </source>
</evidence>
<dbReference type="GO" id="GO:0000785">
    <property type="term" value="C:chromatin"/>
    <property type="evidence" value="ECO:0007669"/>
    <property type="project" value="TreeGrafter"/>
</dbReference>
<dbReference type="Gene3D" id="2.130.10.10">
    <property type="entry name" value="YVTN repeat-like/Quinoprotein amine dehydrogenase"/>
    <property type="match status" value="3"/>
</dbReference>
<dbReference type="InterPro" id="IPR001680">
    <property type="entry name" value="WD40_rpt"/>
</dbReference>
<dbReference type="InterPro" id="IPR055410">
    <property type="entry name" value="Beta-prop_CAF1B_HIR1"/>
</dbReference>
<dbReference type="GO" id="GO:0006351">
    <property type="term" value="P:DNA-templated transcription"/>
    <property type="evidence" value="ECO:0007669"/>
    <property type="project" value="InterPro"/>
</dbReference>
<comment type="function">
    <text evidence="11">Required for replication-independent chromatin assembly and for the periodic repression of histone gene transcription during the cell cycle.</text>
</comment>
<dbReference type="InterPro" id="IPR011494">
    <property type="entry name" value="HIRA-like_C"/>
</dbReference>
<dbReference type="SUPFAM" id="SSF50978">
    <property type="entry name" value="WD40 repeat-like"/>
    <property type="match status" value="2"/>
</dbReference>
<dbReference type="PROSITE" id="PS50082">
    <property type="entry name" value="WD_REPEATS_2"/>
    <property type="match status" value="4"/>
</dbReference>
<feature type="repeat" description="WD" evidence="10">
    <location>
        <begin position="70"/>
        <end position="101"/>
    </location>
</feature>
<feature type="repeat" description="WD" evidence="10">
    <location>
        <begin position="129"/>
        <end position="161"/>
    </location>
</feature>
<dbReference type="OrthoDB" id="1741719at2759"/>
<dbReference type="GO" id="GO:0031491">
    <property type="term" value="F:nucleosome binding"/>
    <property type="evidence" value="ECO:0007669"/>
    <property type="project" value="TreeGrafter"/>
</dbReference>
<evidence type="ECO:0000313" key="16">
    <source>
        <dbReference type="Proteomes" id="UP000886653"/>
    </source>
</evidence>
<evidence type="ECO:0000256" key="8">
    <source>
        <dbReference type="ARBA" id="ARBA00023163"/>
    </source>
</evidence>
<dbReference type="InterPro" id="IPR031120">
    <property type="entry name" value="HIR1-like"/>
</dbReference>
<dbReference type="Proteomes" id="UP000886653">
    <property type="component" value="Unassembled WGS sequence"/>
</dbReference>
<evidence type="ECO:0000256" key="10">
    <source>
        <dbReference type="PROSITE-ProRule" id="PRU00221"/>
    </source>
</evidence>
<proteinExistence type="inferred from homology"/>
<sequence>MQIIKPNWVIHEDDKGIPQTIYSLHVHPDGTRLATGSLQNVIKIWATAPILDPALERLGDEAAPRLLCRMEGHDGAVLCVRWAWSGRFLATSSDDAIVMVWFRSTTGNPSKSLGSNTVNIEDWKPWKRLAGHTSDVTGVAWSNDDQYLASVGLDNLVLIWDCHDSAFVLLRRLDLHQGFVKGVVWDPVGQFLATQSDDRTVKIWRTSDWKLEADVKQPFIDCPTSTFFRRLSWSPDGAHIVTPNAMNGPVFVSAVVERDIWSSDISLVGHENVVEVAAYNPRMFLSNSEKPAEGRNICAAFALGARNSISVWLTKSSTPILVLHDVFDRDILDLSWAADGVTLYACSSEGHVAAFVMKEILTIMHLTSPEMRVSYLQRRYPFEKPHRHPQQRLQASQHSRLMSPLPPIEPYRTGSTPQARSFRAPSVNYPAPPVLQTQQMTIMPNGKRRIRPVFLGQNEMYPGYHSSEPPGELTPADPSGSVPHSPGPHRIQNSSLNHVINSLHPQSSNHQRVNQPIVESSRSALARQAVQTSTNGTRQNVWIQTPPIQHCLSAITGQAEPGLKFECLNLGVVSGSKIRLISTCTSNELWSQEVTGRQVVSIALNTVYATIGCDDGTLLVYTLTGRQALPTIALDSVCCVVQLINHFLMSITSNGTIMIWDVQSGKATGPAIRLMDLPISNEAKTSISLTSNGLPIVFVEHGASYTFDRDLMTWIFLKDRSSGRERGKSLLELETRLYSAVVLGQSNELDATLMSHLRYLMATKASSKIEELCSDLWSGRGTLFGEQKNSSTARLNLMREDRIRLLKIVLDCLGQDETFASICDEYRILLRHTL</sequence>
<reference evidence="15" key="1">
    <citation type="submission" date="2013-11" db="EMBL/GenBank/DDBJ databases">
        <title>Genome sequence of the fusiform rust pathogen reveals effectors for host alternation and coevolution with pine.</title>
        <authorList>
            <consortium name="DOE Joint Genome Institute"/>
            <person name="Smith K."/>
            <person name="Pendleton A."/>
            <person name="Kubisiak T."/>
            <person name="Anderson C."/>
            <person name="Salamov A."/>
            <person name="Aerts A."/>
            <person name="Riley R."/>
            <person name="Clum A."/>
            <person name="Lindquist E."/>
            <person name="Ence D."/>
            <person name="Campbell M."/>
            <person name="Kronenberg Z."/>
            <person name="Feau N."/>
            <person name="Dhillon B."/>
            <person name="Hamelin R."/>
            <person name="Burleigh J."/>
            <person name="Smith J."/>
            <person name="Yandell M."/>
            <person name="Nelson C."/>
            <person name="Grigoriev I."/>
            <person name="Davis J."/>
        </authorList>
    </citation>
    <scope>NUCLEOTIDE SEQUENCE</scope>
    <source>
        <strain evidence="15">G11</strain>
    </source>
</reference>
<evidence type="ECO:0000256" key="7">
    <source>
        <dbReference type="ARBA" id="ARBA00023015"/>
    </source>
</evidence>
<evidence type="ECO:0000313" key="15">
    <source>
        <dbReference type="EMBL" id="KAG0147103.1"/>
    </source>
</evidence>
<evidence type="ECO:0000259" key="13">
    <source>
        <dbReference type="Pfam" id="PF07569"/>
    </source>
</evidence>
<dbReference type="GO" id="GO:0006338">
    <property type="term" value="P:chromatin remodeling"/>
    <property type="evidence" value="ECO:0007669"/>
    <property type="project" value="InterPro"/>
</dbReference>
<evidence type="ECO:0000256" key="6">
    <source>
        <dbReference type="ARBA" id="ARBA00022853"/>
    </source>
</evidence>
<dbReference type="EMBL" id="MU167252">
    <property type="protein sequence ID" value="KAG0147103.1"/>
    <property type="molecule type" value="Genomic_DNA"/>
</dbReference>
<keyword evidence="8 11" id="KW-0804">Transcription</keyword>
<feature type="domain" description="CAF1B/HIR1 beta-propeller" evidence="14">
    <location>
        <begin position="30"/>
        <end position="355"/>
    </location>
</feature>
<evidence type="ECO:0000256" key="12">
    <source>
        <dbReference type="SAM" id="MobiDB-lite"/>
    </source>
</evidence>
<evidence type="ECO:0000256" key="11">
    <source>
        <dbReference type="RuleBase" id="RU364014"/>
    </source>
</evidence>
<dbReference type="Pfam" id="PF09453">
    <property type="entry name" value="HIRA_B"/>
    <property type="match status" value="1"/>
</dbReference>
<keyword evidence="5 11" id="KW-0677">Repeat</keyword>
<evidence type="ECO:0000256" key="2">
    <source>
        <dbReference type="ARBA" id="ARBA00007306"/>
    </source>
</evidence>
<comment type="subcellular location">
    <subcellularLocation>
        <location evidence="1 11">Nucleus</location>
    </subcellularLocation>
</comment>
<keyword evidence="4 10" id="KW-0853">WD repeat</keyword>